<keyword evidence="2" id="KW-1133">Transmembrane helix</keyword>
<dbReference type="NCBIfam" id="NF041447">
    <property type="entry name" value="TrbC_conju"/>
    <property type="match status" value="1"/>
</dbReference>
<dbReference type="InterPro" id="IPR027417">
    <property type="entry name" value="P-loop_NTPase"/>
</dbReference>
<dbReference type="Gene3D" id="3.40.50.300">
    <property type="entry name" value="P-loop containing nucleotide triphosphate hydrolases"/>
    <property type="match status" value="1"/>
</dbReference>
<protein>
    <submittedName>
        <fullName evidence="3">Conjugal transfer protein TrbC</fullName>
    </submittedName>
</protein>
<dbReference type="RefSeq" id="WP_119798015.1">
    <property type="nucleotide sequence ID" value="NZ_CP021662.1"/>
</dbReference>
<dbReference type="KEGG" id="fsm:CCS41_15130"/>
<keyword evidence="4" id="KW-1185">Reference proteome</keyword>
<name>A0A2Y9CKL5_9GAMM</name>
<keyword evidence="2" id="KW-0472">Membrane</keyword>
<evidence type="ECO:0000256" key="2">
    <source>
        <dbReference type="SAM" id="Phobius"/>
    </source>
</evidence>
<dbReference type="AlphaFoldDB" id="A0A2Y9CKL5"/>
<dbReference type="InterPro" id="IPR048176">
    <property type="entry name" value="TrbC"/>
</dbReference>
<accession>A0A2Y9CKL5</accession>
<gene>
    <name evidence="3" type="ORF">CCS41_15130</name>
</gene>
<dbReference type="OrthoDB" id="7817736at2"/>
<reference evidence="3 4" key="1">
    <citation type="submission" date="2017-05" db="EMBL/GenBank/DDBJ databases">
        <title>Genome sequence of Candidatus Fukatsuia symbiotica and Candidatus Hamiltonella defensa from Acyrthosiphon pisum strain 5D.</title>
        <authorList>
            <person name="Patel V.A."/>
            <person name="Chevignon G."/>
            <person name="Russell J.A."/>
            <person name="Oliver K.M."/>
        </authorList>
    </citation>
    <scope>NUCLEOTIDE SEQUENCE [LARGE SCALE GENOMIC DNA]</scope>
    <source>
        <strain evidence="3 4">5D</strain>
        <plasmid evidence="4">p5d_fsymbiotica-3</plasmid>
    </source>
</reference>
<keyword evidence="2" id="KW-0812">Transmembrane</keyword>
<keyword evidence="3" id="KW-0614">Plasmid</keyword>
<feature type="region of interest" description="Disordered" evidence="1">
    <location>
        <begin position="688"/>
        <end position="716"/>
    </location>
</feature>
<sequence>MDKRHASIDPRRVNRPLFNTSLADTLLSPTGVQLMLLMALVAGCLWPVTLLLGLPASVIVLIIFSDRPFRMPLRLPTDVGGPDLTTEREGFNARSGLGGLFRFVTRTRHYQQAGGILCLGYARGKSLARELWLNLDDALRHIQLMATTGGGKTEAILSVYLNSLCWGRGMCLSDGKAENNLAFAVWSLARRFGREDDVYVLNFLTGGKSKFARLVSGDKSRPQSNSINLFANASETFIIQLMDSLLPTASGNENGWQDKARAMISALIYALCYKREKDGLLLSQSVIQHYLPLRKIVELYQEARKNNWHAAGYQPLENYLNTLAGFDMTLIDRPSEWSQSVFDQHGFLIQQFTRMLTLFNDIYGHVFPQGTGDIDLRDVLHNDRILVVLIPALELSHSEAATLGKLYISGLRMTISQDLGDNFEGKREDVLIAKKFARKFPYPIIFDELGAYFAPGIDKLAAQMRSLQYMLMIAAQDVQSMLAKSMREFFTVSANQRTKWFMALEDTMETFNIIRSAAGKGYYSELASVERKGGIVGDQYEDADTRHIRERDNIELSELKALNSGEGMIVFQDAVVRSSAIFIPDDEKLSTKLPMRINRFIELKRPTFSALCEIVPALARKRPVSQANIEGILRQLQHAPEKMARMEDKTLMKVATVALDLDNRDDASYSPAERGILLFEAARHSLTRTEGQYRSQQEPKDISISRKELETNHENP</sequence>
<dbReference type="Proteomes" id="UP000261875">
    <property type="component" value="Plasmid p5D_Fsymbiotica-3"/>
</dbReference>
<feature type="transmembrane region" description="Helical" evidence="2">
    <location>
        <begin position="34"/>
        <end position="64"/>
    </location>
</feature>
<proteinExistence type="predicted"/>
<dbReference type="SUPFAM" id="SSF52540">
    <property type="entry name" value="P-loop containing nucleoside triphosphate hydrolases"/>
    <property type="match status" value="1"/>
</dbReference>
<dbReference type="EMBL" id="CP021662">
    <property type="protein sequence ID" value="AWK15729.1"/>
    <property type="molecule type" value="Genomic_DNA"/>
</dbReference>
<evidence type="ECO:0000256" key="1">
    <source>
        <dbReference type="SAM" id="MobiDB-lite"/>
    </source>
</evidence>
<evidence type="ECO:0000313" key="3">
    <source>
        <dbReference type="EMBL" id="AWK15729.1"/>
    </source>
</evidence>
<evidence type="ECO:0000313" key="4">
    <source>
        <dbReference type="Proteomes" id="UP000261875"/>
    </source>
</evidence>
<organism evidence="3 4">
    <name type="scientific">Candidatus Fukatsuia symbiotica</name>
    <dbReference type="NCBI Taxonomy" id="1878942"/>
    <lineage>
        <taxon>Bacteria</taxon>
        <taxon>Pseudomonadati</taxon>
        <taxon>Pseudomonadota</taxon>
        <taxon>Gammaproteobacteria</taxon>
        <taxon>Enterobacterales</taxon>
        <taxon>Yersiniaceae</taxon>
        <taxon>Candidatus Fukatsuia</taxon>
    </lineage>
</organism>
<feature type="compositionally biased region" description="Basic and acidic residues" evidence="1">
    <location>
        <begin position="697"/>
        <end position="716"/>
    </location>
</feature>
<geneLocation type="plasmid" evidence="4">
    <name>p5d_fsymbiotica-3</name>
</geneLocation>